<dbReference type="SUPFAM" id="SSF56219">
    <property type="entry name" value="DNase I-like"/>
    <property type="match status" value="1"/>
</dbReference>
<name>A0A8X6PTY2_NEPPI</name>
<keyword evidence="2" id="KW-0808">Transferase</keyword>
<evidence type="ECO:0000313" key="2">
    <source>
        <dbReference type="EMBL" id="GFT89239.1"/>
    </source>
</evidence>
<evidence type="ECO:0000313" key="3">
    <source>
        <dbReference type="Proteomes" id="UP000887013"/>
    </source>
</evidence>
<reference evidence="2" key="1">
    <citation type="submission" date="2020-08" db="EMBL/GenBank/DDBJ databases">
        <title>Multicomponent nature underlies the extraordinary mechanical properties of spider dragline silk.</title>
        <authorList>
            <person name="Kono N."/>
            <person name="Nakamura H."/>
            <person name="Mori M."/>
            <person name="Yoshida Y."/>
            <person name="Ohtoshi R."/>
            <person name="Malay A.D."/>
            <person name="Moran D.A.P."/>
            <person name="Tomita M."/>
            <person name="Numata K."/>
            <person name="Arakawa K."/>
        </authorList>
    </citation>
    <scope>NUCLEOTIDE SEQUENCE</scope>
</reference>
<dbReference type="AlphaFoldDB" id="A0A8X6PTY2"/>
<dbReference type="PANTHER" id="PTHR33273">
    <property type="entry name" value="DOMAIN-CONTAINING PROTEIN, PUTATIVE-RELATED"/>
    <property type="match status" value="1"/>
</dbReference>
<organism evidence="2 3">
    <name type="scientific">Nephila pilipes</name>
    <name type="common">Giant wood spider</name>
    <name type="synonym">Nephila maculata</name>
    <dbReference type="NCBI Taxonomy" id="299642"/>
    <lineage>
        <taxon>Eukaryota</taxon>
        <taxon>Metazoa</taxon>
        <taxon>Ecdysozoa</taxon>
        <taxon>Arthropoda</taxon>
        <taxon>Chelicerata</taxon>
        <taxon>Arachnida</taxon>
        <taxon>Araneae</taxon>
        <taxon>Araneomorphae</taxon>
        <taxon>Entelegynae</taxon>
        <taxon>Araneoidea</taxon>
        <taxon>Nephilidae</taxon>
        <taxon>Nephila</taxon>
    </lineage>
</organism>
<comment type="caution">
    <text evidence="2">The sequence shown here is derived from an EMBL/GenBank/DDBJ whole genome shotgun (WGS) entry which is preliminary data.</text>
</comment>
<keyword evidence="2" id="KW-0695">RNA-directed DNA polymerase</keyword>
<sequence length="170" mass="19333">MRLALPLPFAQSTKSRFVHDLQEIFRNRSHCLMLGDFNAKHHTWSSTSRANSAGNSLFKFSQTFGVDILAPNDPTYYSNNQNYLPSTIDLGILKDLQNITIITSAELSSDDNQVCFLVGLDNLTPHTYNQILFTNWINFSDNLSQLICGNPLIKNLKRRLQILPSKFKIL</sequence>
<dbReference type="InterPro" id="IPR036691">
    <property type="entry name" value="Endo/exonu/phosph_ase_sf"/>
</dbReference>
<dbReference type="InterPro" id="IPR005135">
    <property type="entry name" value="Endo/exonuclease/phosphatase"/>
</dbReference>
<dbReference type="Pfam" id="PF14529">
    <property type="entry name" value="Exo_endo_phos_2"/>
    <property type="match status" value="1"/>
</dbReference>
<protein>
    <submittedName>
        <fullName evidence="2">Putative RNA-directed DNA polymerase from transposon X-element</fullName>
    </submittedName>
</protein>
<dbReference type="OrthoDB" id="6433336at2759"/>
<proteinExistence type="predicted"/>
<feature type="domain" description="Endonuclease/exonuclease/phosphatase" evidence="1">
    <location>
        <begin position="16"/>
        <end position="110"/>
    </location>
</feature>
<evidence type="ECO:0000259" key="1">
    <source>
        <dbReference type="Pfam" id="PF14529"/>
    </source>
</evidence>
<keyword evidence="2" id="KW-0548">Nucleotidyltransferase</keyword>
<dbReference type="PANTHER" id="PTHR33273:SF4">
    <property type="entry name" value="ENDONUCLEASE_EXONUCLEASE_PHOSPHATASE DOMAIN-CONTAINING PROTEIN"/>
    <property type="match status" value="1"/>
</dbReference>
<dbReference type="Proteomes" id="UP000887013">
    <property type="component" value="Unassembled WGS sequence"/>
</dbReference>
<gene>
    <name evidence="2" type="primary">X-elementORF2_816</name>
    <name evidence="2" type="ORF">NPIL_418301</name>
</gene>
<dbReference type="Gene3D" id="3.60.10.10">
    <property type="entry name" value="Endonuclease/exonuclease/phosphatase"/>
    <property type="match status" value="1"/>
</dbReference>
<accession>A0A8X6PTY2</accession>
<dbReference type="GO" id="GO:0003964">
    <property type="term" value="F:RNA-directed DNA polymerase activity"/>
    <property type="evidence" value="ECO:0007669"/>
    <property type="project" value="UniProtKB-KW"/>
</dbReference>
<keyword evidence="3" id="KW-1185">Reference proteome</keyword>
<dbReference type="EMBL" id="BMAW01120415">
    <property type="protein sequence ID" value="GFT89239.1"/>
    <property type="molecule type" value="Genomic_DNA"/>
</dbReference>